<name>A0ABU1C5E5_9ESCH</name>
<gene>
    <name evidence="1" type="ORF">KJE03_20320</name>
</gene>
<dbReference type="Proteomes" id="UP001235723">
    <property type="component" value="Unassembled WGS sequence"/>
</dbReference>
<proteinExistence type="predicted"/>
<reference evidence="1 2" key="1">
    <citation type="submission" date="2021-05" db="EMBL/GenBank/DDBJ databases">
        <title>Genome sequence of E. marmotae isolates.</title>
        <authorList>
            <person name="Binsker U."/>
            <person name="Hammerl J.A."/>
        </authorList>
    </citation>
    <scope>NUCLEOTIDE SEQUENCE [LARGE SCALE GENOMIC DNA]</scope>
    <source>
        <strain evidence="1 2">21-MO00586</strain>
    </source>
</reference>
<comment type="caution">
    <text evidence="1">The sequence shown here is derived from an EMBL/GenBank/DDBJ whole genome shotgun (WGS) entry which is preliminary data.</text>
</comment>
<organism evidence="1 2">
    <name type="scientific">Escherichia marmotae</name>
    <dbReference type="NCBI Taxonomy" id="1499973"/>
    <lineage>
        <taxon>Bacteria</taxon>
        <taxon>Pseudomonadati</taxon>
        <taxon>Pseudomonadota</taxon>
        <taxon>Gammaproteobacteria</taxon>
        <taxon>Enterobacterales</taxon>
        <taxon>Enterobacteriaceae</taxon>
        <taxon>Escherichia</taxon>
    </lineage>
</organism>
<dbReference type="EMBL" id="JAHCRT010000022">
    <property type="protein sequence ID" value="MDQ9295785.1"/>
    <property type="molecule type" value="Genomic_DNA"/>
</dbReference>
<evidence type="ECO:0000313" key="1">
    <source>
        <dbReference type="EMBL" id="MDQ9295785.1"/>
    </source>
</evidence>
<keyword evidence="2" id="KW-1185">Reference proteome</keyword>
<protein>
    <submittedName>
        <fullName evidence="1">Uncharacterized protein</fullName>
    </submittedName>
</protein>
<sequence length="37" mass="4241">MSTQSLPQWLRVVIFSADFNLSLKIVSLPLCRICFIT</sequence>
<accession>A0ABU1C5E5</accession>
<evidence type="ECO:0000313" key="2">
    <source>
        <dbReference type="Proteomes" id="UP001235723"/>
    </source>
</evidence>